<evidence type="ECO:0008006" key="4">
    <source>
        <dbReference type="Google" id="ProtNLM"/>
    </source>
</evidence>
<gene>
    <name evidence="2" type="ORF">JRQ81_012956</name>
</gene>
<protein>
    <recommendedName>
        <fullName evidence="4">Chemokine interleukin-8-like domain-containing protein</fullName>
    </recommendedName>
</protein>
<reference evidence="2" key="1">
    <citation type="journal article" date="2023" name="DNA Res.">
        <title>Chromosome-level genome assembly of Phrynocephalus forsythii using third-generation DNA sequencing and Hi-C analysis.</title>
        <authorList>
            <person name="Qi Y."/>
            <person name="Zhao W."/>
            <person name="Zhao Y."/>
            <person name="Niu C."/>
            <person name="Cao S."/>
            <person name="Zhang Y."/>
        </authorList>
    </citation>
    <scope>NUCLEOTIDE SEQUENCE</scope>
    <source>
        <tissue evidence="2">Muscle</tissue>
    </source>
</reference>
<feature type="signal peptide" evidence="1">
    <location>
        <begin position="1"/>
        <end position="21"/>
    </location>
</feature>
<keyword evidence="3" id="KW-1185">Reference proteome</keyword>
<evidence type="ECO:0000313" key="2">
    <source>
        <dbReference type="EMBL" id="KAJ7335015.1"/>
    </source>
</evidence>
<dbReference type="Proteomes" id="UP001142489">
    <property type="component" value="Unassembled WGS sequence"/>
</dbReference>
<proteinExistence type="predicted"/>
<evidence type="ECO:0000313" key="3">
    <source>
        <dbReference type="Proteomes" id="UP001142489"/>
    </source>
</evidence>
<accession>A0A9Q0XYA1</accession>
<feature type="chain" id="PRO_5040245153" description="Chemokine interleukin-8-like domain-containing protein" evidence="1">
    <location>
        <begin position="22"/>
        <end position="61"/>
    </location>
</feature>
<dbReference type="OrthoDB" id="8905061at2759"/>
<organism evidence="2 3">
    <name type="scientific">Phrynocephalus forsythii</name>
    <dbReference type="NCBI Taxonomy" id="171643"/>
    <lineage>
        <taxon>Eukaryota</taxon>
        <taxon>Metazoa</taxon>
        <taxon>Chordata</taxon>
        <taxon>Craniata</taxon>
        <taxon>Vertebrata</taxon>
        <taxon>Euteleostomi</taxon>
        <taxon>Lepidosauria</taxon>
        <taxon>Squamata</taxon>
        <taxon>Bifurcata</taxon>
        <taxon>Unidentata</taxon>
        <taxon>Episquamata</taxon>
        <taxon>Toxicofera</taxon>
        <taxon>Iguania</taxon>
        <taxon>Acrodonta</taxon>
        <taxon>Agamidae</taxon>
        <taxon>Agaminae</taxon>
        <taxon>Phrynocephalus</taxon>
    </lineage>
</organism>
<name>A0A9Q0XYA1_9SAUR</name>
<evidence type="ECO:0000256" key="1">
    <source>
        <dbReference type="SAM" id="SignalP"/>
    </source>
</evidence>
<feature type="non-terminal residue" evidence="2">
    <location>
        <position position="61"/>
    </location>
</feature>
<sequence length="61" mass="6852">MNSSLLFIIFGTAVIYPVSEAVFPFDCCTEVAHHVPRRWLRRTVVKFEIQKAGDTCAIPAV</sequence>
<dbReference type="EMBL" id="JAPFRF010000004">
    <property type="protein sequence ID" value="KAJ7335015.1"/>
    <property type="molecule type" value="Genomic_DNA"/>
</dbReference>
<dbReference type="AlphaFoldDB" id="A0A9Q0XYA1"/>
<comment type="caution">
    <text evidence="2">The sequence shown here is derived from an EMBL/GenBank/DDBJ whole genome shotgun (WGS) entry which is preliminary data.</text>
</comment>
<keyword evidence="1" id="KW-0732">Signal</keyword>